<feature type="domain" description="ER-bound oxygenase mpaB/mpaB'/Rubber oxygenase catalytic" evidence="2">
    <location>
        <begin position="43"/>
        <end position="266"/>
    </location>
</feature>
<dbReference type="PANTHER" id="PTHR36151">
    <property type="entry name" value="BLR2777 PROTEIN"/>
    <property type="match status" value="1"/>
</dbReference>
<dbReference type="RefSeq" id="WP_348790155.1">
    <property type="nucleotide sequence ID" value="NZ_CP157390.1"/>
</dbReference>
<reference evidence="3" key="1">
    <citation type="submission" date="2024-05" db="EMBL/GenBank/DDBJ databases">
        <title>The Natural Products Discovery Center: Release of the First 8490 Sequenced Strains for Exploring Actinobacteria Biosynthetic Diversity.</title>
        <authorList>
            <person name="Kalkreuter E."/>
            <person name="Kautsar S.A."/>
            <person name="Yang D."/>
            <person name="Bader C.D."/>
            <person name="Teijaro C.N."/>
            <person name="Fluegel L."/>
            <person name="Davis C.M."/>
            <person name="Simpson J.R."/>
            <person name="Lauterbach L."/>
            <person name="Steele A.D."/>
            <person name="Gui C."/>
            <person name="Meng S."/>
            <person name="Li G."/>
            <person name="Viehrig K."/>
            <person name="Ye F."/>
            <person name="Su P."/>
            <person name="Kiefer A.F."/>
            <person name="Nichols A."/>
            <person name="Cepeda A.J."/>
            <person name="Yan W."/>
            <person name="Fan B."/>
            <person name="Jiang Y."/>
            <person name="Adhikari A."/>
            <person name="Zheng C.-J."/>
            <person name="Schuster L."/>
            <person name="Cowan T.M."/>
            <person name="Smanski M.J."/>
            <person name="Chevrette M.G."/>
            <person name="de Carvalho L.P.S."/>
            <person name="Shen B."/>
        </authorList>
    </citation>
    <scope>NUCLEOTIDE SEQUENCE</scope>
    <source>
        <strain evidence="3">NPDC080035</strain>
    </source>
</reference>
<dbReference type="PANTHER" id="PTHR36151:SF3">
    <property type="entry name" value="ER-BOUND OXYGENASE MPAB_MPAB'_RUBBER OXYGENASE CATALYTIC DOMAIN-CONTAINING PROTEIN"/>
    <property type="match status" value="1"/>
</dbReference>
<dbReference type="Pfam" id="PF09995">
    <property type="entry name" value="MPAB_Lcp_cat"/>
    <property type="match status" value="1"/>
</dbReference>
<dbReference type="EMBL" id="CP157390">
    <property type="protein sequence ID" value="XBM50248.1"/>
    <property type="molecule type" value="Genomic_DNA"/>
</dbReference>
<dbReference type="InterPro" id="IPR018713">
    <property type="entry name" value="MPAB/Lcp_cat_dom"/>
</dbReference>
<feature type="region of interest" description="Disordered" evidence="1">
    <location>
        <begin position="292"/>
        <end position="325"/>
    </location>
</feature>
<organism evidence="3">
    <name type="scientific">Leifsonia sp. NPDC080035</name>
    <dbReference type="NCBI Taxonomy" id="3143936"/>
    <lineage>
        <taxon>Bacteria</taxon>
        <taxon>Bacillati</taxon>
        <taxon>Actinomycetota</taxon>
        <taxon>Actinomycetes</taxon>
        <taxon>Micrococcales</taxon>
        <taxon>Microbacteriaceae</taxon>
        <taxon>Leifsonia</taxon>
    </lineage>
</organism>
<evidence type="ECO:0000256" key="1">
    <source>
        <dbReference type="SAM" id="MobiDB-lite"/>
    </source>
</evidence>
<evidence type="ECO:0000259" key="2">
    <source>
        <dbReference type="Pfam" id="PF09995"/>
    </source>
</evidence>
<gene>
    <name evidence="3" type="ORF">AAME72_15960</name>
</gene>
<evidence type="ECO:0000313" key="3">
    <source>
        <dbReference type="EMBL" id="XBM50248.1"/>
    </source>
</evidence>
<name>A0AAU7GJ86_9MICO</name>
<dbReference type="EC" id="1.-.-.-" evidence="3"/>
<proteinExistence type="predicted"/>
<keyword evidence="3" id="KW-0560">Oxidoreductase</keyword>
<sequence length="325" mass="35052">MLGPVRSRLIETLSGRSDRIPSWVLRLEDGEDEGFFAPGSAPWVVHGGMPTLVAGVRALLLQALHPGALAGVREHSRYREDPLGRLAGTIQWIHTVTFGSRGQAIAGSEMVKTLHRSVVGTYVDGHGSTRPYAANDPELAAWVHVAFTDAFLTAHENWGSPIPGGADGYVAQWATAGELMGVEDPPRTAAELRARIDDATDTGDLRGGAEVEEIVRFIRRAPLSPVLRPSYRIVFRAAVSTLEPRHRRLLGLPERDRLPVHATTGLVLRGAGVLLGEHTQAELAARRRLARLAGSSGEGQDTLEPVDEAGTPSPAVRNPQRKESE</sequence>
<dbReference type="AlphaFoldDB" id="A0AAU7GJ86"/>
<accession>A0AAU7GJ86</accession>
<dbReference type="GO" id="GO:0016491">
    <property type="term" value="F:oxidoreductase activity"/>
    <property type="evidence" value="ECO:0007669"/>
    <property type="project" value="UniProtKB-KW"/>
</dbReference>
<protein>
    <submittedName>
        <fullName evidence="3">Oxygenase MpaB family protein</fullName>
        <ecNumber evidence="3">1.-.-.-</ecNumber>
    </submittedName>
</protein>